<name>A0A3Q8S831_9FIRM</name>
<dbReference type="Proteomes" id="UP000278804">
    <property type="component" value="Chromosome"/>
</dbReference>
<reference evidence="3 4" key="1">
    <citation type="journal article" date="2020" name="Int. J. Syst. Evol. Microbiol.">
        <title>Description of Erysipelothrix piscisicarius sp. nov., an emergent fish pathogen, and assessment of virulence using a tiger barb (Puntigrus tetrazona) infection model.</title>
        <authorList>
            <person name="Pomaranski E.K."/>
            <person name="Griffin M.J."/>
            <person name="Camus A.C."/>
            <person name="Armwood A.R."/>
            <person name="Shelley J."/>
            <person name="Waldbieser G.C."/>
            <person name="LaFrentz B.R."/>
            <person name="Garcia J.C."/>
            <person name="Yanong R."/>
            <person name="Soto E."/>
        </authorList>
    </citation>
    <scope>NUCLEOTIDE SEQUENCE [LARGE SCALE GENOMIC DNA]</scope>
    <source>
        <strain evidence="3 4">15TAL0474</strain>
    </source>
</reference>
<feature type="domain" description="DUF4352" evidence="2">
    <location>
        <begin position="31"/>
        <end position="145"/>
    </location>
</feature>
<accession>A0A3Q8S831</accession>
<dbReference type="InterPro" id="IPR029051">
    <property type="entry name" value="DUF4352"/>
</dbReference>
<sequence>MIVIVFIGGIGSQLGNSDRDKNNVPQKKEFYEIGEVVETDEYTFVVNSVREMEPFEYAAPKEGKIIVAVDATFTSKTDKEVHITALNNVIKDADGRSADIYLFGDNDGGLGGSVMAHEKLSGESAFEVNPEGDLYFYFETSVIGGDKIKVKIR</sequence>
<proteinExistence type="predicted"/>
<keyword evidence="1" id="KW-0732">Signal</keyword>
<dbReference type="Gene3D" id="2.60.40.1240">
    <property type="match status" value="1"/>
</dbReference>
<dbReference type="AlphaFoldDB" id="A0A3Q8S831"/>
<evidence type="ECO:0000259" key="2">
    <source>
        <dbReference type="Pfam" id="PF11611"/>
    </source>
</evidence>
<dbReference type="EMBL" id="CP034234">
    <property type="protein sequence ID" value="AZK44488.1"/>
    <property type="molecule type" value="Genomic_DNA"/>
</dbReference>
<dbReference type="Pfam" id="PF11611">
    <property type="entry name" value="DUF4352"/>
    <property type="match status" value="1"/>
</dbReference>
<protein>
    <submittedName>
        <fullName evidence="3">DUF4352 domain-containing protein</fullName>
    </submittedName>
</protein>
<evidence type="ECO:0000313" key="3">
    <source>
        <dbReference type="EMBL" id="AZK44488.1"/>
    </source>
</evidence>
<gene>
    <name evidence="3" type="ORF">EEI45_06890</name>
</gene>
<keyword evidence="4" id="KW-1185">Reference proteome</keyword>
<evidence type="ECO:0000256" key="1">
    <source>
        <dbReference type="ARBA" id="ARBA00022729"/>
    </source>
</evidence>
<evidence type="ECO:0000313" key="4">
    <source>
        <dbReference type="Proteomes" id="UP000278804"/>
    </source>
</evidence>
<organism evidence="3 4">
    <name type="scientific">Erysipelothrix piscisicarius</name>
    <dbReference type="NCBI Taxonomy" id="2485784"/>
    <lineage>
        <taxon>Bacteria</taxon>
        <taxon>Bacillati</taxon>
        <taxon>Bacillota</taxon>
        <taxon>Erysipelotrichia</taxon>
        <taxon>Erysipelotrichales</taxon>
        <taxon>Erysipelotrichaceae</taxon>
        <taxon>Erysipelothrix</taxon>
    </lineage>
</organism>
<dbReference type="InterPro" id="IPR029050">
    <property type="entry name" value="Immunoprotect_excell_Ig-like"/>
</dbReference>
<dbReference type="KEGG" id="eri:EEI45_06890"/>